<proteinExistence type="predicted"/>
<name>A0A8X6YC09_9ARAC</name>
<evidence type="ECO:0000313" key="2">
    <source>
        <dbReference type="Proteomes" id="UP000886998"/>
    </source>
</evidence>
<reference evidence="1" key="1">
    <citation type="submission" date="2020-08" db="EMBL/GenBank/DDBJ databases">
        <title>Multicomponent nature underlies the extraordinary mechanical properties of spider dragline silk.</title>
        <authorList>
            <person name="Kono N."/>
            <person name="Nakamura H."/>
            <person name="Mori M."/>
            <person name="Yoshida Y."/>
            <person name="Ohtoshi R."/>
            <person name="Malay A.D."/>
            <person name="Moran D.A.P."/>
            <person name="Tomita M."/>
            <person name="Numata K."/>
            <person name="Arakawa K."/>
        </authorList>
    </citation>
    <scope>NUCLEOTIDE SEQUENCE</scope>
</reference>
<dbReference type="Proteomes" id="UP000886998">
    <property type="component" value="Unassembled WGS sequence"/>
</dbReference>
<sequence>MHANEKNKKTLSWDYCKGTFLIIKSSLDLYESDEKIFATLPVEKMHANEKKTLSCDFRKKLLSLRTLIITPV</sequence>
<dbReference type="EMBL" id="BMAV01016785">
    <property type="protein sequence ID" value="GFY67843.1"/>
    <property type="molecule type" value="Genomic_DNA"/>
</dbReference>
<organism evidence="1 2">
    <name type="scientific">Trichonephila inaurata madagascariensis</name>
    <dbReference type="NCBI Taxonomy" id="2747483"/>
    <lineage>
        <taxon>Eukaryota</taxon>
        <taxon>Metazoa</taxon>
        <taxon>Ecdysozoa</taxon>
        <taxon>Arthropoda</taxon>
        <taxon>Chelicerata</taxon>
        <taxon>Arachnida</taxon>
        <taxon>Araneae</taxon>
        <taxon>Araneomorphae</taxon>
        <taxon>Entelegynae</taxon>
        <taxon>Araneoidea</taxon>
        <taxon>Nephilidae</taxon>
        <taxon>Trichonephila</taxon>
        <taxon>Trichonephila inaurata</taxon>
    </lineage>
</organism>
<keyword evidence="2" id="KW-1185">Reference proteome</keyword>
<comment type="caution">
    <text evidence="1">The sequence shown here is derived from an EMBL/GenBank/DDBJ whole genome shotgun (WGS) entry which is preliminary data.</text>
</comment>
<accession>A0A8X6YC09</accession>
<gene>
    <name evidence="1" type="ORF">TNIN_114151</name>
</gene>
<dbReference type="AlphaFoldDB" id="A0A8X6YC09"/>
<protein>
    <submittedName>
        <fullName evidence="1">Uncharacterized protein</fullName>
    </submittedName>
</protein>
<evidence type="ECO:0000313" key="1">
    <source>
        <dbReference type="EMBL" id="GFY67843.1"/>
    </source>
</evidence>